<protein>
    <submittedName>
        <fullName evidence="1">Uncharacterized protein</fullName>
    </submittedName>
</protein>
<sequence>MMTVEEILEYLNSGRIEDMTEEFLQNSSRR</sequence>
<dbReference type="AlphaFoldDB" id="A0A1H9SF59"/>
<reference evidence="1 2" key="1">
    <citation type="submission" date="2016-10" db="EMBL/GenBank/DDBJ databases">
        <authorList>
            <person name="de Groot N.N."/>
        </authorList>
    </citation>
    <scope>NUCLEOTIDE SEQUENCE [LARGE SCALE GENOMIC DNA]</scope>
    <source>
        <strain evidence="1 2">AR40</strain>
    </source>
</reference>
<evidence type="ECO:0000313" key="1">
    <source>
        <dbReference type="EMBL" id="SER83666.1"/>
    </source>
</evidence>
<dbReference type="EMBL" id="FOGJ01000012">
    <property type="protein sequence ID" value="SER83666.1"/>
    <property type="molecule type" value="Genomic_DNA"/>
</dbReference>
<gene>
    <name evidence="1" type="ORF">SAMN04487884_11222</name>
</gene>
<organism evidence="1 2">
    <name type="scientific">Butyrivibrio fibrisolvens</name>
    <dbReference type="NCBI Taxonomy" id="831"/>
    <lineage>
        <taxon>Bacteria</taxon>
        <taxon>Bacillati</taxon>
        <taxon>Bacillota</taxon>
        <taxon>Clostridia</taxon>
        <taxon>Lachnospirales</taxon>
        <taxon>Lachnospiraceae</taxon>
        <taxon>Butyrivibrio</taxon>
    </lineage>
</organism>
<dbReference type="Proteomes" id="UP000182584">
    <property type="component" value="Unassembled WGS sequence"/>
</dbReference>
<proteinExistence type="predicted"/>
<accession>A0A1H9SF59</accession>
<name>A0A1H9SF59_BUTFI</name>
<evidence type="ECO:0000313" key="2">
    <source>
        <dbReference type="Proteomes" id="UP000182584"/>
    </source>
</evidence>